<dbReference type="Pfam" id="PF02173">
    <property type="entry name" value="pKID"/>
    <property type="match status" value="1"/>
</dbReference>
<dbReference type="GO" id="GO:0071294">
    <property type="term" value="P:cellular response to zinc ion"/>
    <property type="evidence" value="ECO:0007669"/>
    <property type="project" value="Ensembl"/>
</dbReference>
<keyword evidence="5" id="KW-0539">Nucleus</keyword>
<dbReference type="InterPro" id="IPR001630">
    <property type="entry name" value="Leuzip_CREB"/>
</dbReference>
<dbReference type="GO" id="GO:0046889">
    <property type="term" value="P:positive regulation of lipid biosynthetic process"/>
    <property type="evidence" value="ECO:0007669"/>
    <property type="project" value="Ensembl"/>
</dbReference>
<dbReference type="GO" id="GO:0055025">
    <property type="term" value="P:positive regulation of cardiac muscle tissue development"/>
    <property type="evidence" value="ECO:0007669"/>
    <property type="project" value="Ensembl"/>
</dbReference>
<evidence type="ECO:0000256" key="6">
    <source>
        <dbReference type="SAM" id="MobiDB-lite"/>
    </source>
</evidence>
<gene>
    <name evidence="8" type="primary">CREB1</name>
</gene>
<dbReference type="GeneTree" id="ENSGT00940000155408"/>
<dbReference type="GO" id="GO:0071300">
    <property type="term" value="P:cellular response to retinoic acid"/>
    <property type="evidence" value="ECO:0007669"/>
    <property type="project" value="Ensembl"/>
</dbReference>
<feature type="region of interest" description="Disordered" evidence="6">
    <location>
        <begin position="1"/>
        <end position="26"/>
    </location>
</feature>
<dbReference type="GO" id="GO:0033363">
    <property type="term" value="P:secretory granule organization"/>
    <property type="evidence" value="ECO:0007669"/>
    <property type="project" value="Ensembl"/>
</dbReference>
<sequence length="385" mass="41186">MTMESGAENQQSGDAAVTEAENQQMTVQAQPQIATLAQVSMPAAHATSSAPTVTLVQLPNGQTVQVHGVIQAAQPSVIQSPQVQTVQISTIAESEDSQESVDSVTDSQKRREILSRRPSYRKILNDLSSDAPGVPRIEEEKSEEETSAPAITTVTVPTPIYQTSSGQYIAITQGGAIQLANNGTDGVQGLQTLTMTNAAATQPGTTILQYAQTTDGQQILVPSNQVVVQAASGDVQTYQIRTAPTSTIAPGVVMASSPALPTQPAEEAARKREVRLMKNRYIRCIYLGCDRSGHLQILSDNVSFTSADNRIFAVNFFLVELMGFAKIYLISCAYEMANRIMDQIFIFLRFLKFIYLTERAQAGAAGEAEAGPPTPATEQGAQCGA</sequence>
<dbReference type="GO" id="GO:0061629">
    <property type="term" value="F:RNA polymerase II-specific DNA-binding transcription factor binding"/>
    <property type="evidence" value="ECO:0007669"/>
    <property type="project" value="Ensembl"/>
</dbReference>
<dbReference type="InParanoid" id="A0A7N5JCY8"/>
<dbReference type="GO" id="GO:1990830">
    <property type="term" value="P:cellular response to leukemia inhibitory factor"/>
    <property type="evidence" value="ECO:0007669"/>
    <property type="project" value="Ensembl"/>
</dbReference>
<dbReference type="GO" id="GO:0005654">
    <property type="term" value="C:nucleoplasm"/>
    <property type="evidence" value="ECO:0007669"/>
    <property type="project" value="Ensembl"/>
</dbReference>
<dbReference type="GO" id="GO:0007623">
    <property type="term" value="P:circadian rhythm"/>
    <property type="evidence" value="ECO:0007669"/>
    <property type="project" value="Ensembl"/>
</dbReference>
<dbReference type="GO" id="GO:0009410">
    <property type="term" value="P:response to xenobiotic stimulus"/>
    <property type="evidence" value="ECO:0007669"/>
    <property type="project" value="Ensembl"/>
</dbReference>
<dbReference type="GO" id="GO:0046879">
    <property type="term" value="P:hormone secretion"/>
    <property type="evidence" value="ECO:0007669"/>
    <property type="project" value="Ensembl"/>
</dbReference>
<evidence type="ECO:0000256" key="3">
    <source>
        <dbReference type="ARBA" id="ARBA00023125"/>
    </source>
</evidence>
<feature type="domain" description="KID" evidence="7">
    <location>
        <begin position="87"/>
        <end position="146"/>
    </location>
</feature>
<evidence type="ECO:0000256" key="1">
    <source>
        <dbReference type="ARBA" id="ARBA00004123"/>
    </source>
</evidence>
<dbReference type="AlphaFoldDB" id="A0A7N5JCY8"/>
<dbReference type="GO" id="GO:0060430">
    <property type="term" value="P:lung saccule development"/>
    <property type="evidence" value="ECO:0007669"/>
    <property type="project" value="Ensembl"/>
</dbReference>
<dbReference type="GO" id="GO:0021983">
    <property type="term" value="P:pituitary gland development"/>
    <property type="evidence" value="ECO:0007669"/>
    <property type="project" value="Ensembl"/>
</dbReference>
<dbReference type="PROSITE" id="PS50953">
    <property type="entry name" value="KID"/>
    <property type="match status" value="1"/>
</dbReference>
<evidence type="ECO:0000256" key="4">
    <source>
        <dbReference type="ARBA" id="ARBA00023163"/>
    </source>
</evidence>
<dbReference type="Ensembl" id="ENSAMET00000044372.1">
    <property type="protein sequence ID" value="ENSAMEP00000023665.1"/>
    <property type="gene ID" value="ENSAMEG00000015152.2"/>
</dbReference>
<dbReference type="PRINTS" id="PR00041">
    <property type="entry name" value="LEUZIPPRCREB"/>
</dbReference>
<dbReference type="GO" id="GO:0040018">
    <property type="term" value="P:positive regulation of multicellular organism growth"/>
    <property type="evidence" value="ECO:0007669"/>
    <property type="project" value="Ensembl"/>
</dbReference>
<accession>A0A7N5JCY8</accession>
<dbReference type="GO" id="GO:1990589">
    <property type="term" value="C:ATF4-CREB1 transcription factor complex"/>
    <property type="evidence" value="ECO:0007669"/>
    <property type="project" value="Ensembl"/>
</dbReference>
<dbReference type="GO" id="GO:0036064">
    <property type="term" value="C:ciliary basal body"/>
    <property type="evidence" value="ECO:0007669"/>
    <property type="project" value="Ensembl"/>
</dbReference>
<dbReference type="GO" id="GO:0007595">
    <property type="term" value="P:lactation"/>
    <property type="evidence" value="ECO:0007669"/>
    <property type="project" value="Ensembl"/>
</dbReference>
<feature type="compositionally biased region" description="Low complexity" evidence="6">
    <location>
        <begin position="366"/>
        <end position="379"/>
    </location>
</feature>
<feature type="region of interest" description="Disordered" evidence="6">
    <location>
        <begin position="125"/>
        <end position="148"/>
    </location>
</feature>
<reference evidence="8" key="3">
    <citation type="submission" date="2025-09" db="UniProtKB">
        <authorList>
            <consortium name="Ensembl"/>
        </authorList>
    </citation>
    <scope>IDENTIFICATION</scope>
</reference>
<evidence type="ECO:0000259" key="7">
    <source>
        <dbReference type="PROSITE" id="PS50953"/>
    </source>
</evidence>
<evidence type="ECO:0000313" key="8">
    <source>
        <dbReference type="Ensembl" id="ENSAMEP00000023665.1"/>
    </source>
</evidence>
<dbReference type="GO" id="GO:0019899">
    <property type="term" value="F:enzyme binding"/>
    <property type="evidence" value="ECO:0007669"/>
    <property type="project" value="Ensembl"/>
</dbReference>
<organism evidence="8 9">
    <name type="scientific">Ailuropoda melanoleuca</name>
    <name type="common">Giant panda</name>
    <dbReference type="NCBI Taxonomy" id="9646"/>
    <lineage>
        <taxon>Eukaryota</taxon>
        <taxon>Metazoa</taxon>
        <taxon>Chordata</taxon>
        <taxon>Craniata</taxon>
        <taxon>Vertebrata</taxon>
        <taxon>Euteleostomi</taxon>
        <taxon>Mammalia</taxon>
        <taxon>Eutheria</taxon>
        <taxon>Laurasiatheria</taxon>
        <taxon>Carnivora</taxon>
        <taxon>Caniformia</taxon>
        <taxon>Ursidae</taxon>
        <taxon>Ailuropoda</taxon>
    </lineage>
</organism>
<dbReference type="GO" id="GO:0030316">
    <property type="term" value="P:osteoclast differentiation"/>
    <property type="evidence" value="ECO:0007669"/>
    <property type="project" value="Ensembl"/>
</dbReference>
<dbReference type="PANTHER" id="PTHR45879:SF1">
    <property type="entry name" value="CYCLIC AMP-RESPONSIVE ELEMENT-BINDING PROTEIN 1"/>
    <property type="match status" value="1"/>
</dbReference>
<dbReference type="GO" id="GO:1904322">
    <property type="term" value="P:cellular response to forskolin"/>
    <property type="evidence" value="ECO:0007669"/>
    <property type="project" value="Ensembl"/>
</dbReference>
<dbReference type="GO" id="GO:0005829">
    <property type="term" value="C:cytosol"/>
    <property type="evidence" value="ECO:0007669"/>
    <property type="project" value="Ensembl"/>
</dbReference>
<dbReference type="PANTHER" id="PTHR45879">
    <property type="entry name" value="CYCLIC AMP RESPONSE ELEMENT-BINDING PROTEIN B"/>
    <property type="match status" value="1"/>
</dbReference>
<proteinExistence type="predicted"/>
<reference evidence="8" key="2">
    <citation type="submission" date="2025-08" db="UniProtKB">
        <authorList>
            <consortium name="Ensembl"/>
        </authorList>
    </citation>
    <scope>IDENTIFICATION</scope>
</reference>
<dbReference type="InterPro" id="IPR003102">
    <property type="entry name" value="CREB1-like_pKID"/>
</dbReference>
<dbReference type="GO" id="GO:2000224">
    <property type="term" value="P:regulation of testosterone biosynthetic process"/>
    <property type="evidence" value="ECO:0007669"/>
    <property type="project" value="Ensembl"/>
</dbReference>
<dbReference type="GO" id="GO:0043066">
    <property type="term" value="P:negative regulation of apoptotic process"/>
    <property type="evidence" value="ECO:0007669"/>
    <property type="project" value="Ensembl"/>
</dbReference>
<dbReference type="GO" id="GO:0007409">
    <property type="term" value="P:axonogenesis"/>
    <property type="evidence" value="ECO:0007669"/>
    <property type="project" value="Ensembl"/>
</dbReference>
<dbReference type="GO" id="GO:0045672">
    <property type="term" value="P:positive regulation of osteoclast differentiation"/>
    <property type="evidence" value="ECO:0007669"/>
    <property type="project" value="Ensembl"/>
</dbReference>
<dbReference type="GO" id="GO:0014074">
    <property type="term" value="P:response to purine-containing compound"/>
    <property type="evidence" value="ECO:0007669"/>
    <property type="project" value="Ensembl"/>
</dbReference>
<dbReference type="GO" id="GO:0001228">
    <property type="term" value="F:DNA-binding transcription activator activity, RNA polymerase II-specific"/>
    <property type="evidence" value="ECO:0007669"/>
    <property type="project" value="Ensembl"/>
</dbReference>
<dbReference type="GO" id="GO:0008361">
    <property type="term" value="P:regulation of cell size"/>
    <property type="evidence" value="ECO:0007669"/>
    <property type="project" value="Ensembl"/>
</dbReference>
<feature type="region of interest" description="Disordered" evidence="6">
    <location>
        <begin position="366"/>
        <end position="385"/>
    </location>
</feature>
<dbReference type="GO" id="GO:0000791">
    <property type="term" value="C:euchromatin"/>
    <property type="evidence" value="ECO:0007669"/>
    <property type="project" value="Ensembl"/>
</dbReference>
<dbReference type="GO" id="GO:0035497">
    <property type="term" value="F:cAMP response element binding"/>
    <property type="evidence" value="ECO:0007669"/>
    <property type="project" value="Ensembl"/>
</dbReference>
<keyword evidence="4" id="KW-0804">Transcription</keyword>
<reference evidence="8 9" key="1">
    <citation type="journal article" date="2010" name="Nature">
        <title>The sequence and de novo assembly of the giant panda genome.</title>
        <authorList>
            <person name="Li R."/>
            <person name="Fan W."/>
            <person name="Tian G."/>
            <person name="Zhu H."/>
            <person name="He L."/>
            <person name="Cai J."/>
            <person name="Huang Q."/>
            <person name="Cai Q."/>
            <person name="Li B."/>
            <person name="Bai Y."/>
            <person name="Zhang Z."/>
            <person name="Zhang Y."/>
            <person name="Wang W."/>
            <person name="Li J."/>
            <person name="Wei F."/>
            <person name="Li H."/>
            <person name="Jian M."/>
            <person name="Li J."/>
            <person name="Zhang Z."/>
            <person name="Nielsen R."/>
            <person name="Li D."/>
            <person name="Gu W."/>
            <person name="Yang Z."/>
            <person name="Xuan Z."/>
            <person name="Ryder O.A."/>
            <person name="Leung F.C."/>
            <person name="Zhou Y."/>
            <person name="Cao J."/>
            <person name="Sun X."/>
            <person name="Fu Y."/>
            <person name="Fang X."/>
            <person name="Guo X."/>
            <person name="Wang B."/>
            <person name="Hou R."/>
            <person name="Shen F."/>
            <person name="Mu B."/>
            <person name="Ni P."/>
            <person name="Lin R."/>
            <person name="Qian W."/>
            <person name="Wang G."/>
            <person name="Yu C."/>
            <person name="Nie W."/>
            <person name="Wang J."/>
            <person name="Wu Z."/>
            <person name="Liang H."/>
            <person name="Min J."/>
            <person name="Wu Q."/>
            <person name="Cheng S."/>
            <person name="Ruan J."/>
            <person name="Wang M."/>
            <person name="Shi Z."/>
            <person name="Wen M."/>
            <person name="Liu B."/>
            <person name="Ren X."/>
            <person name="Zheng H."/>
            <person name="Dong D."/>
            <person name="Cook K."/>
            <person name="Shan G."/>
            <person name="Zhang H."/>
            <person name="Kosiol C."/>
            <person name="Xie X."/>
            <person name="Lu Z."/>
            <person name="Zheng H."/>
            <person name="Li Y."/>
            <person name="Steiner C.C."/>
            <person name="Lam T.T."/>
            <person name="Lin S."/>
            <person name="Zhang Q."/>
            <person name="Li G."/>
            <person name="Tian J."/>
            <person name="Gong T."/>
            <person name="Liu H."/>
            <person name="Zhang D."/>
            <person name="Fang L."/>
            <person name="Ye C."/>
            <person name="Zhang J."/>
            <person name="Hu W."/>
            <person name="Xu A."/>
            <person name="Ren Y."/>
            <person name="Zhang G."/>
            <person name="Bruford M.W."/>
            <person name="Li Q."/>
            <person name="Ma L."/>
            <person name="Guo Y."/>
            <person name="An N."/>
            <person name="Hu Y."/>
            <person name="Zheng Y."/>
            <person name="Shi Y."/>
            <person name="Li Z."/>
            <person name="Liu Q."/>
            <person name="Chen Y."/>
            <person name="Zhao J."/>
            <person name="Qu N."/>
            <person name="Zhao S."/>
            <person name="Tian F."/>
            <person name="Wang X."/>
            <person name="Wang H."/>
            <person name="Xu L."/>
            <person name="Liu X."/>
            <person name="Vinar T."/>
            <person name="Wang Y."/>
            <person name="Lam T.W."/>
            <person name="Yiu S.M."/>
            <person name="Liu S."/>
            <person name="Zhang H."/>
            <person name="Li D."/>
            <person name="Huang Y."/>
            <person name="Wang X."/>
            <person name="Yang G."/>
            <person name="Jiang Z."/>
            <person name="Wang J."/>
            <person name="Qin N."/>
            <person name="Li L."/>
            <person name="Li J."/>
            <person name="Bolund L."/>
            <person name="Kristiansen K."/>
            <person name="Wong G.K."/>
            <person name="Olson M."/>
            <person name="Zhang X."/>
            <person name="Li S."/>
            <person name="Yang H."/>
            <person name="Wang J."/>
            <person name="Wang J."/>
        </authorList>
    </citation>
    <scope>NUCLEOTIDE SEQUENCE [LARGE SCALE GENOMIC DNA]</scope>
</reference>
<comment type="subcellular location">
    <subcellularLocation>
        <location evidence="1">Nucleus</location>
    </subcellularLocation>
</comment>
<dbReference type="GO" id="GO:0141156">
    <property type="term" value="P:cAMP/PKA signal transduction"/>
    <property type="evidence" value="ECO:0007669"/>
    <property type="project" value="Ensembl"/>
</dbReference>
<dbReference type="GO" id="GO:0060509">
    <property type="term" value="P:type I pneumocyte differentiation"/>
    <property type="evidence" value="ECO:0007669"/>
    <property type="project" value="Ensembl"/>
</dbReference>
<evidence type="ECO:0000256" key="5">
    <source>
        <dbReference type="ARBA" id="ARBA00023242"/>
    </source>
</evidence>
<evidence type="ECO:0000256" key="2">
    <source>
        <dbReference type="ARBA" id="ARBA00023015"/>
    </source>
</evidence>
<name>A0A7N5JCY8_AILME</name>
<feature type="region of interest" description="Disordered" evidence="6">
    <location>
        <begin position="94"/>
        <end position="113"/>
    </location>
</feature>
<dbReference type="GO" id="GO:0045600">
    <property type="term" value="P:positive regulation of fat cell differentiation"/>
    <property type="evidence" value="ECO:0007669"/>
    <property type="project" value="Ensembl"/>
</dbReference>
<dbReference type="GO" id="GO:0046887">
    <property type="term" value="P:positive regulation of hormone secretion"/>
    <property type="evidence" value="ECO:0007669"/>
    <property type="project" value="Ensembl"/>
</dbReference>
<protein>
    <submittedName>
        <fullName evidence="8">cAMP responsive element binding protein 1</fullName>
    </submittedName>
</protein>
<keyword evidence="3" id="KW-0238">DNA-binding</keyword>
<dbReference type="GO" id="GO:0042802">
    <property type="term" value="F:identical protein binding"/>
    <property type="evidence" value="ECO:0007669"/>
    <property type="project" value="Ensembl"/>
</dbReference>
<dbReference type="GO" id="GO:0050821">
    <property type="term" value="P:protein stabilization"/>
    <property type="evidence" value="ECO:0007669"/>
    <property type="project" value="Ensembl"/>
</dbReference>
<keyword evidence="2" id="KW-0805">Transcription regulation</keyword>
<dbReference type="GO" id="GO:0033762">
    <property type="term" value="P:response to glucagon"/>
    <property type="evidence" value="ECO:0007669"/>
    <property type="project" value="Ensembl"/>
</dbReference>
<dbReference type="GO" id="GO:0010944">
    <property type="term" value="P:negative regulation of transcription by competitive promoter binding"/>
    <property type="evidence" value="ECO:0007669"/>
    <property type="project" value="Ensembl"/>
</dbReference>
<dbReference type="GO" id="GO:0042789">
    <property type="term" value="P:mRNA transcription by RNA polymerase II"/>
    <property type="evidence" value="ECO:0007669"/>
    <property type="project" value="Ensembl"/>
</dbReference>
<dbReference type="GO" id="GO:0005813">
    <property type="term" value="C:centrosome"/>
    <property type="evidence" value="ECO:0007669"/>
    <property type="project" value="Ensembl"/>
</dbReference>
<keyword evidence="9" id="KW-1185">Reference proteome</keyword>
<dbReference type="GO" id="GO:0007613">
    <property type="term" value="P:memory"/>
    <property type="evidence" value="ECO:0007669"/>
    <property type="project" value="Ensembl"/>
</dbReference>
<evidence type="ECO:0000313" key="9">
    <source>
        <dbReference type="Proteomes" id="UP000008912"/>
    </source>
</evidence>
<dbReference type="GO" id="GO:0035729">
    <property type="term" value="P:cellular response to hepatocyte growth factor stimulus"/>
    <property type="evidence" value="ECO:0007669"/>
    <property type="project" value="Ensembl"/>
</dbReference>
<dbReference type="Proteomes" id="UP000008912">
    <property type="component" value="Unassembled WGS sequence"/>
</dbReference>